<dbReference type="InterPro" id="IPR038770">
    <property type="entry name" value="Na+/solute_symporter_sf"/>
</dbReference>
<feature type="transmembrane region" description="Helical" evidence="5">
    <location>
        <begin position="73"/>
        <end position="95"/>
    </location>
</feature>
<name>A0ABS1E6B7_9GAMM</name>
<comment type="caution">
    <text evidence="6">The sequence shown here is derived from an EMBL/GenBank/DDBJ whole genome shotgun (WGS) entry which is preliminary data.</text>
</comment>
<evidence type="ECO:0000256" key="3">
    <source>
        <dbReference type="ARBA" id="ARBA00022989"/>
    </source>
</evidence>
<reference evidence="6 7" key="1">
    <citation type="journal article" date="2020" name="Microorganisms">
        <title>Osmotic Adaptation and Compatible Solute Biosynthesis of Phototrophic Bacteria as Revealed from Genome Analyses.</title>
        <authorList>
            <person name="Imhoff J.F."/>
            <person name="Rahn T."/>
            <person name="Kunzel S."/>
            <person name="Keller A."/>
            <person name="Neulinger S.C."/>
        </authorList>
    </citation>
    <scope>NUCLEOTIDE SEQUENCE [LARGE SCALE GENOMIC DNA]</scope>
    <source>
        <strain evidence="6 7">DSM 15116</strain>
    </source>
</reference>
<feature type="transmembrane region" description="Helical" evidence="5">
    <location>
        <begin position="204"/>
        <end position="222"/>
    </location>
</feature>
<dbReference type="PANTHER" id="PTHR10361:SF28">
    <property type="entry name" value="P3 PROTEIN-RELATED"/>
    <property type="match status" value="1"/>
</dbReference>
<dbReference type="Gene3D" id="1.20.1530.20">
    <property type="match status" value="1"/>
</dbReference>
<feature type="transmembrane region" description="Helical" evidence="5">
    <location>
        <begin position="43"/>
        <end position="61"/>
    </location>
</feature>
<dbReference type="Proteomes" id="UP000738126">
    <property type="component" value="Unassembled WGS sequence"/>
</dbReference>
<accession>A0ABS1E6B7</accession>
<evidence type="ECO:0000256" key="1">
    <source>
        <dbReference type="ARBA" id="ARBA00004141"/>
    </source>
</evidence>
<feature type="transmembrane region" description="Helical" evidence="5">
    <location>
        <begin position="12"/>
        <end position="31"/>
    </location>
</feature>
<feature type="transmembrane region" description="Helical" evidence="5">
    <location>
        <begin position="101"/>
        <end position="121"/>
    </location>
</feature>
<evidence type="ECO:0000313" key="6">
    <source>
        <dbReference type="EMBL" id="MBK1726359.1"/>
    </source>
</evidence>
<protein>
    <submittedName>
        <fullName evidence="6">Bile acid:sodium symporter</fullName>
    </submittedName>
</protein>
<organism evidence="6 7">
    <name type="scientific">Halorhodospira neutriphila</name>
    <dbReference type="NCBI Taxonomy" id="168379"/>
    <lineage>
        <taxon>Bacteria</taxon>
        <taxon>Pseudomonadati</taxon>
        <taxon>Pseudomonadota</taxon>
        <taxon>Gammaproteobacteria</taxon>
        <taxon>Chromatiales</taxon>
        <taxon>Ectothiorhodospiraceae</taxon>
        <taxon>Halorhodospira</taxon>
    </lineage>
</organism>
<dbReference type="Pfam" id="PF01758">
    <property type="entry name" value="SBF"/>
    <property type="match status" value="1"/>
</dbReference>
<feature type="transmembrane region" description="Helical" evidence="5">
    <location>
        <begin position="160"/>
        <end position="183"/>
    </location>
</feature>
<dbReference type="EMBL" id="NRSH01000037">
    <property type="protein sequence ID" value="MBK1726359.1"/>
    <property type="molecule type" value="Genomic_DNA"/>
</dbReference>
<dbReference type="InterPro" id="IPR002657">
    <property type="entry name" value="BilAc:Na_symport/Acr3"/>
</dbReference>
<proteinExistence type="predicted"/>
<evidence type="ECO:0000256" key="2">
    <source>
        <dbReference type="ARBA" id="ARBA00022692"/>
    </source>
</evidence>
<feature type="transmembrane region" description="Helical" evidence="5">
    <location>
        <begin position="228"/>
        <end position="253"/>
    </location>
</feature>
<sequence length="315" mass="32080">MQGTRWPIRLARLTTRYFVLWVVLAALLAAWQPGPFRALEPAIPALLGVVMLGMGLTLQPADFTRVLRRPQEVGVVLVAQALVMPLAAWALAAALGLPPALAAGVVLVGAAPGGTASNVITALARGDVALSVTATTVATLLAPLLMPAWILLLLGEQVQVGFGGLFGSVATIVLAPVLLGVALRRLLDRRAAGLAAPVAEVSPGVSSAAVAVIVAAVVALNLDKLAAATWPVATAVVLHNGIGLAGGAALAWLAGMAPAQRRACAFEVGMQNSGLAVTLALAFFSAEAALAGALFSVWHNITGAALATWLQRRPR</sequence>
<dbReference type="PANTHER" id="PTHR10361">
    <property type="entry name" value="SODIUM-BILE ACID COTRANSPORTER"/>
    <property type="match status" value="1"/>
</dbReference>
<dbReference type="RefSeq" id="WP_200257417.1">
    <property type="nucleotide sequence ID" value="NZ_NRSH01000037.1"/>
</dbReference>
<evidence type="ECO:0000256" key="5">
    <source>
        <dbReference type="SAM" id="Phobius"/>
    </source>
</evidence>
<dbReference type="InterPro" id="IPR004710">
    <property type="entry name" value="Bilac:Na_transpt"/>
</dbReference>
<comment type="subcellular location">
    <subcellularLocation>
        <location evidence="1">Membrane</location>
        <topology evidence="1">Multi-pass membrane protein</topology>
    </subcellularLocation>
</comment>
<keyword evidence="4 5" id="KW-0472">Membrane</keyword>
<evidence type="ECO:0000313" key="7">
    <source>
        <dbReference type="Proteomes" id="UP000738126"/>
    </source>
</evidence>
<evidence type="ECO:0000256" key="4">
    <source>
        <dbReference type="ARBA" id="ARBA00023136"/>
    </source>
</evidence>
<keyword evidence="7" id="KW-1185">Reference proteome</keyword>
<feature type="transmembrane region" description="Helical" evidence="5">
    <location>
        <begin position="128"/>
        <end position="154"/>
    </location>
</feature>
<gene>
    <name evidence="6" type="ORF">CKO13_04830</name>
</gene>
<keyword evidence="3 5" id="KW-1133">Transmembrane helix</keyword>
<keyword evidence="2 5" id="KW-0812">Transmembrane</keyword>